<dbReference type="InterPro" id="IPR042099">
    <property type="entry name" value="ANL_N_sf"/>
</dbReference>
<dbReference type="Proteomes" id="UP000766486">
    <property type="component" value="Unassembled WGS sequence"/>
</dbReference>
<gene>
    <name evidence="2" type="ORF">CLO192961_LOCUS244096</name>
</gene>
<evidence type="ECO:0000313" key="3">
    <source>
        <dbReference type="Proteomes" id="UP000766486"/>
    </source>
</evidence>
<comment type="caution">
    <text evidence="2">The sequence shown here is derived from an EMBL/GenBank/DDBJ whole genome shotgun (WGS) entry which is preliminary data.</text>
</comment>
<sequence>MPWLFSLLCAEGTSVRQGWGMTEITCTCINWTPTGECRSAAVGELVANSQARLMSLDDPGTEVMMPNQPGELWVTGPTLMRGYWRNERATEDALHVDADGTRWLKTGDIAYVEAYGPGAIFHIVDRTRS</sequence>
<name>A0ABY6UC01_BIOOC</name>
<keyword evidence="3" id="KW-1185">Reference proteome</keyword>
<protein>
    <recommendedName>
        <fullName evidence="1">AMP-dependent synthetase/ligase domain-containing protein</fullName>
    </recommendedName>
</protein>
<dbReference type="SUPFAM" id="SSF56801">
    <property type="entry name" value="Acetyl-CoA synthetase-like"/>
    <property type="match status" value="1"/>
</dbReference>
<dbReference type="EMBL" id="CABFNS010000791">
    <property type="protein sequence ID" value="VUC28692.1"/>
    <property type="molecule type" value="Genomic_DNA"/>
</dbReference>
<proteinExistence type="predicted"/>
<feature type="domain" description="AMP-dependent synthetase/ligase" evidence="1">
    <location>
        <begin position="10"/>
        <end position="84"/>
    </location>
</feature>
<dbReference type="Pfam" id="PF00501">
    <property type="entry name" value="AMP-binding"/>
    <property type="match status" value="1"/>
</dbReference>
<evidence type="ECO:0000313" key="2">
    <source>
        <dbReference type="EMBL" id="VUC28692.1"/>
    </source>
</evidence>
<dbReference type="Gene3D" id="3.40.50.12780">
    <property type="entry name" value="N-terminal domain of ligase-like"/>
    <property type="match status" value="1"/>
</dbReference>
<dbReference type="InterPro" id="IPR000873">
    <property type="entry name" value="AMP-dep_synth/lig_dom"/>
</dbReference>
<accession>A0ABY6UC01</accession>
<dbReference type="PANTHER" id="PTHR24096:SF424">
    <property type="entry name" value="ACETYL-COA SYNTHETASE-LIKE PROTEIN-RELATED"/>
    <property type="match status" value="1"/>
</dbReference>
<reference evidence="2 3" key="1">
    <citation type="submission" date="2019-06" db="EMBL/GenBank/DDBJ databases">
        <authorList>
            <person name="Broberg M."/>
        </authorList>
    </citation>
    <scope>NUCLEOTIDE SEQUENCE [LARGE SCALE GENOMIC DNA]</scope>
</reference>
<organism evidence="2 3">
    <name type="scientific">Bionectria ochroleuca</name>
    <name type="common">Gliocladium roseum</name>
    <dbReference type="NCBI Taxonomy" id="29856"/>
    <lineage>
        <taxon>Eukaryota</taxon>
        <taxon>Fungi</taxon>
        <taxon>Dikarya</taxon>
        <taxon>Ascomycota</taxon>
        <taxon>Pezizomycotina</taxon>
        <taxon>Sordariomycetes</taxon>
        <taxon>Hypocreomycetidae</taxon>
        <taxon>Hypocreales</taxon>
        <taxon>Bionectriaceae</taxon>
        <taxon>Clonostachys</taxon>
    </lineage>
</organism>
<dbReference type="PANTHER" id="PTHR24096">
    <property type="entry name" value="LONG-CHAIN-FATTY-ACID--COA LIGASE"/>
    <property type="match status" value="1"/>
</dbReference>
<evidence type="ECO:0000259" key="1">
    <source>
        <dbReference type="Pfam" id="PF00501"/>
    </source>
</evidence>